<evidence type="ECO:0000259" key="15">
    <source>
        <dbReference type="PROSITE" id="PS50941"/>
    </source>
</evidence>
<dbReference type="SUPFAM" id="SSF54556">
    <property type="entry name" value="Chitinase insertion domain"/>
    <property type="match status" value="1"/>
</dbReference>
<reference evidence="17" key="1">
    <citation type="submission" date="2014-07" db="EMBL/GenBank/DDBJ databases">
        <authorList>
            <person name="Agrawal Y."/>
            <person name="Khatri I."/>
            <person name="Subramanian S."/>
            <person name="Shenoy B.D."/>
        </authorList>
    </citation>
    <scope>NUCLEOTIDE SEQUENCE</scope>
    <source>
        <strain evidence="17">MTCC6686</strain>
    </source>
</reference>
<keyword evidence="5" id="KW-0964">Secreted</keyword>
<evidence type="ECO:0000256" key="13">
    <source>
        <dbReference type="RuleBase" id="RU000489"/>
    </source>
</evidence>
<keyword evidence="14" id="KW-0732">Signal</keyword>
<dbReference type="EMBL" id="KM221000">
    <property type="protein sequence ID" value="AIT18899.1"/>
    <property type="molecule type" value="mRNA"/>
</dbReference>
<dbReference type="SMART" id="SM00270">
    <property type="entry name" value="ChtBD1"/>
    <property type="match status" value="2"/>
</dbReference>
<evidence type="ECO:0000259" key="16">
    <source>
        <dbReference type="PROSITE" id="PS51910"/>
    </source>
</evidence>
<dbReference type="EC" id="3.2.1.14" evidence="4"/>
<dbReference type="SUPFAM" id="SSF57016">
    <property type="entry name" value="Plant lectins/antimicrobial peptides"/>
    <property type="match status" value="2"/>
</dbReference>
<proteinExistence type="evidence at transcript level"/>
<dbReference type="SUPFAM" id="SSF51445">
    <property type="entry name" value="(Trans)glycosidases"/>
    <property type="match status" value="1"/>
</dbReference>
<dbReference type="InterPro" id="IPR036861">
    <property type="entry name" value="Endochitinase-like_sf"/>
</dbReference>
<dbReference type="Pfam" id="PF00187">
    <property type="entry name" value="Chitin_bind_1"/>
    <property type="match status" value="1"/>
</dbReference>
<evidence type="ECO:0000313" key="17">
    <source>
        <dbReference type="EMBL" id="AIT18899.1"/>
    </source>
</evidence>
<dbReference type="PROSITE" id="PS00026">
    <property type="entry name" value="CHIT_BIND_I_1"/>
    <property type="match status" value="1"/>
</dbReference>
<feature type="domain" description="Chitin-binding type-1" evidence="15">
    <location>
        <begin position="20"/>
        <end position="57"/>
    </location>
</feature>
<dbReference type="GO" id="GO:0008843">
    <property type="term" value="F:endochitinase activity"/>
    <property type="evidence" value="ECO:0007669"/>
    <property type="project" value="UniProtKB-EC"/>
</dbReference>
<dbReference type="InterPro" id="IPR001223">
    <property type="entry name" value="Glyco_hydro18_cat"/>
</dbReference>
<evidence type="ECO:0000256" key="5">
    <source>
        <dbReference type="ARBA" id="ARBA00022525"/>
    </source>
</evidence>
<feature type="chain" id="PRO_5001934640" description="chitinase" evidence="14">
    <location>
        <begin position="21"/>
        <end position="1174"/>
    </location>
</feature>
<protein>
    <recommendedName>
        <fullName evidence="4">chitinase</fullName>
        <ecNumber evidence="4">3.2.1.14</ecNumber>
    </recommendedName>
</protein>
<sequence>MKSLWVPLVALGVLVGFSTQQQCSLTQLCEAGCCSSAGFCGYGPEYCGKGCQSTCDRKADCNPGWDGSDWSKRDKCPLNVCCSPHGFCGFTEEFCEGNEVKRPSCSVGDTLVTRVVGYYEGWASSKRSCYGLMPEEIPYGQYTHIIFSFLTVNPETFEVTAGGQDTQVMLSRMEAIRILQPDIKLWVAVGGWAFNDPGPTQTVFSDVAASPQKTTKFIKSLLATMMRYGFDGVDIDWEYPVAEDRHGRDEDYENIVTFMRNLKTRMSFHVKGVSMTLPASYWYLQHFDIKALEKHVDWFNLMTYDIHGAWDIDNKWTGPWANAHTNLTEIQSGLDLLWRNEISPKKVTIGMSYYSRSFTLADPSCNGVGCRVSSAGAAGRCSGTAGVLLHPEIQEIVSEKGLKPVLNRKAAVKTVSWDNQWVSFDDTVTWRLKANHLRSQCIEGFMVWAISQDDKKGTNAQALTKALGRPVRDFPNLKGKTEKPEMQLSGPKTCRWSSCFEGCPSGFKEVQRDGHKEIMLDTTHCKNFGTKMSRLCCPMSSNMPVCRWRGHSNSGKCKGGCNQDEIEVGTIWAGCKSGYQSACCTKTESTAGYGKCMWMPCSKKAGKDMCVFGTFKDFITTSSIASGGWQSCGKNSKSTLCCESPPPDEMSGICGWVQKTGHSNSFEQSLICEASCRDDQFRVGLESGDKAPDHGKEKCKGEMAYCCDKSSPKVPRYDRDTGSAQAKEFKKLMASYMDNPTCPATILFPSLTDSQPEARSLEAESRQYEILRGRAQDCTLDNWSRLLNYVVLLFTTKQLAMSPLIKIWDDDFAGSYDKILEQKSLQEYFGESPTEDVRVTLEYVLYNPLEAGDGIRNSKAFKKDLCTESPMNNRRRNIDEEINIIQHGELVIMDDEHEIDRRIINAFSKITSKTKTQPKLQAIIQAIRGRILPLEYARWQWYNARTGHHQPGPFLELAYRIGPRIGVNGGRGFDQYRDNNPTSTRGGGRNQFILFHMHIDPSTQWLQRSQGTTFLGITSLTMYHSNSATSTYFRGANNGYIQGGWRAINHQEGVTGRTKLSCELLPTNNHARLWWVGSQSPASAGPQNPWLDDLRLWGQDLHAQGYVSRPALNLILNRPNPNAELGPEDNRRLVLNNAINPSLEVEPYRWNFRVENGRIVFDKNTKPPRIKDDL</sequence>
<organism evidence="17">
    <name type="scientific">Hirsutella thompsonii</name>
    <name type="common">Entomogenous fungus</name>
    <dbReference type="NCBI Taxonomy" id="42368"/>
    <lineage>
        <taxon>Eukaryota</taxon>
        <taxon>Fungi</taxon>
        <taxon>Dikarya</taxon>
        <taxon>Ascomycota</taxon>
        <taxon>Pezizomycotina</taxon>
        <taxon>Sordariomycetes</taxon>
        <taxon>Hypocreomycetidae</taxon>
        <taxon>Hypocreales</taxon>
        <taxon>Ophiocordycipitaceae</taxon>
        <taxon>Hirsutella</taxon>
    </lineage>
</organism>
<keyword evidence="10 13" id="KW-0326">Glycosidase</keyword>
<dbReference type="PROSITE" id="PS51910">
    <property type="entry name" value="GH18_2"/>
    <property type="match status" value="1"/>
</dbReference>
<dbReference type="InterPro" id="IPR017853">
    <property type="entry name" value="GH"/>
</dbReference>
<dbReference type="InterPro" id="IPR029070">
    <property type="entry name" value="Chitinase_insertion_sf"/>
</dbReference>
<evidence type="ECO:0000256" key="6">
    <source>
        <dbReference type="ARBA" id="ARBA00022669"/>
    </source>
</evidence>
<evidence type="ECO:0000256" key="12">
    <source>
        <dbReference type="PROSITE-ProRule" id="PRU00261"/>
    </source>
</evidence>
<accession>A0A097F8K9</accession>
<dbReference type="GO" id="GO:0008061">
    <property type="term" value="F:chitin binding"/>
    <property type="evidence" value="ECO:0007669"/>
    <property type="project" value="UniProtKB-UniRule"/>
</dbReference>
<dbReference type="Gene3D" id="3.20.20.80">
    <property type="entry name" value="Glycosidases"/>
    <property type="match status" value="1"/>
</dbReference>
<evidence type="ECO:0000256" key="4">
    <source>
        <dbReference type="ARBA" id="ARBA00012729"/>
    </source>
</evidence>
<dbReference type="GO" id="GO:0006032">
    <property type="term" value="P:chitin catabolic process"/>
    <property type="evidence" value="ECO:0007669"/>
    <property type="project" value="UniProtKB-KW"/>
</dbReference>
<evidence type="ECO:0000256" key="14">
    <source>
        <dbReference type="SAM" id="SignalP"/>
    </source>
</evidence>
<dbReference type="GO" id="GO:0005576">
    <property type="term" value="C:extracellular region"/>
    <property type="evidence" value="ECO:0007669"/>
    <property type="project" value="UniProtKB-SubCell"/>
</dbReference>
<keyword evidence="11" id="KW-0624">Polysaccharide degradation</keyword>
<feature type="domain" description="GH18" evidence="16">
    <location>
        <begin position="113"/>
        <end position="470"/>
    </location>
</feature>
<dbReference type="InterPro" id="IPR018371">
    <property type="entry name" value="Chitin-binding_1_CS"/>
</dbReference>
<dbReference type="InterPro" id="IPR050314">
    <property type="entry name" value="Glycosyl_Hydrlase_18"/>
</dbReference>
<keyword evidence="6 12" id="KW-0147">Chitin-binding</keyword>
<evidence type="ECO:0000256" key="8">
    <source>
        <dbReference type="ARBA" id="ARBA00023024"/>
    </source>
</evidence>
<evidence type="ECO:0000256" key="1">
    <source>
        <dbReference type="ARBA" id="ARBA00000822"/>
    </source>
</evidence>
<evidence type="ECO:0000256" key="2">
    <source>
        <dbReference type="ARBA" id="ARBA00004613"/>
    </source>
</evidence>
<dbReference type="InterPro" id="IPR001002">
    <property type="entry name" value="Chitin-bd_1"/>
</dbReference>
<feature type="disulfide bond" evidence="12">
    <location>
        <begin position="33"/>
        <end position="47"/>
    </location>
</feature>
<keyword evidence="7 13" id="KW-0378">Hydrolase</keyword>
<dbReference type="PANTHER" id="PTHR11177:SF333">
    <property type="entry name" value="CHITINASE"/>
    <property type="match status" value="1"/>
</dbReference>
<feature type="disulfide bond" evidence="12">
    <location>
        <begin position="51"/>
        <end position="55"/>
    </location>
</feature>
<comment type="subcellular location">
    <subcellularLocation>
        <location evidence="2">Secreted</location>
    </subcellularLocation>
</comment>
<name>A0A097F8K9_HIRTH</name>
<keyword evidence="12" id="KW-1015">Disulfide bond</keyword>
<dbReference type="CDD" id="cd00035">
    <property type="entry name" value="ChtBD1"/>
    <property type="match status" value="1"/>
</dbReference>
<comment type="similarity">
    <text evidence="3">Belongs to the glycosyl hydrolase 18 family. Chitinase class V subfamily.</text>
</comment>
<dbReference type="SMART" id="SM00636">
    <property type="entry name" value="Glyco_18"/>
    <property type="match status" value="1"/>
</dbReference>
<dbReference type="InterPro" id="IPR011583">
    <property type="entry name" value="Chitinase_II/V-like_cat"/>
</dbReference>
<dbReference type="PROSITE" id="PS50941">
    <property type="entry name" value="CHIT_BIND_I_2"/>
    <property type="match status" value="1"/>
</dbReference>
<evidence type="ECO:0000256" key="10">
    <source>
        <dbReference type="ARBA" id="ARBA00023295"/>
    </source>
</evidence>
<evidence type="ECO:0000256" key="7">
    <source>
        <dbReference type="ARBA" id="ARBA00022801"/>
    </source>
</evidence>
<keyword evidence="8" id="KW-0146">Chitin degradation</keyword>
<evidence type="ECO:0000256" key="9">
    <source>
        <dbReference type="ARBA" id="ARBA00023277"/>
    </source>
</evidence>
<dbReference type="Gene3D" id="3.30.60.10">
    <property type="entry name" value="Endochitinase-like"/>
    <property type="match status" value="2"/>
</dbReference>
<feature type="signal peptide" evidence="14">
    <location>
        <begin position="1"/>
        <end position="20"/>
    </location>
</feature>
<comment type="caution">
    <text evidence="12">Lacks conserved residue(s) required for the propagation of feature annotation.</text>
</comment>
<dbReference type="InterPro" id="IPR001579">
    <property type="entry name" value="Glyco_hydro_18_chit_AS"/>
</dbReference>
<evidence type="ECO:0000256" key="3">
    <source>
        <dbReference type="ARBA" id="ARBA00008682"/>
    </source>
</evidence>
<gene>
    <name evidence="17" type="primary">Chi-12</name>
</gene>
<keyword evidence="9" id="KW-0119">Carbohydrate metabolism</keyword>
<dbReference type="Pfam" id="PF00704">
    <property type="entry name" value="Glyco_hydro_18"/>
    <property type="match status" value="1"/>
</dbReference>
<dbReference type="PROSITE" id="PS01095">
    <property type="entry name" value="GH18_1"/>
    <property type="match status" value="1"/>
</dbReference>
<dbReference type="PANTHER" id="PTHR11177">
    <property type="entry name" value="CHITINASE"/>
    <property type="match status" value="1"/>
</dbReference>
<dbReference type="AlphaFoldDB" id="A0A097F8K9"/>
<dbReference type="GO" id="GO:0000272">
    <property type="term" value="P:polysaccharide catabolic process"/>
    <property type="evidence" value="ECO:0007669"/>
    <property type="project" value="UniProtKB-KW"/>
</dbReference>
<dbReference type="Gene3D" id="3.10.50.10">
    <property type="match status" value="1"/>
</dbReference>
<evidence type="ECO:0000256" key="11">
    <source>
        <dbReference type="ARBA" id="ARBA00023326"/>
    </source>
</evidence>
<comment type="catalytic activity">
    <reaction evidence="1">
        <text>Random endo-hydrolysis of N-acetyl-beta-D-glucosaminide (1-&gt;4)-beta-linkages in chitin and chitodextrins.</text>
        <dbReference type="EC" id="3.2.1.14"/>
    </reaction>
</comment>